<dbReference type="NCBIfam" id="NF038076">
    <property type="entry name" value="fam_STM4015"/>
    <property type="match status" value="1"/>
</dbReference>
<accession>A0ABU2M8Z6</accession>
<dbReference type="SUPFAM" id="SSF52047">
    <property type="entry name" value="RNI-like"/>
    <property type="match status" value="1"/>
</dbReference>
<dbReference type="Gene3D" id="3.80.10.10">
    <property type="entry name" value="Ribonuclease Inhibitor"/>
    <property type="match status" value="1"/>
</dbReference>
<comment type="caution">
    <text evidence="1">The sequence shown here is derived from an EMBL/GenBank/DDBJ whole genome shotgun (WGS) entry which is preliminary data.</text>
</comment>
<protein>
    <submittedName>
        <fullName evidence="1">STM4015 family protein</fullName>
    </submittedName>
</protein>
<dbReference type="InterPro" id="IPR032675">
    <property type="entry name" value="LRR_dom_sf"/>
</dbReference>
<keyword evidence="2" id="KW-1185">Reference proteome</keyword>
<gene>
    <name evidence="1" type="ORF">RM479_11350</name>
</gene>
<proteinExistence type="predicted"/>
<dbReference type="InterPro" id="IPR047722">
    <property type="entry name" value="STM4015-like"/>
</dbReference>
<dbReference type="Proteomes" id="UP001183390">
    <property type="component" value="Unassembled WGS sequence"/>
</dbReference>
<dbReference type="RefSeq" id="WP_311511676.1">
    <property type="nucleotide sequence ID" value="NZ_JAVREP010000006.1"/>
</dbReference>
<dbReference type="EMBL" id="JAVREP010000006">
    <property type="protein sequence ID" value="MDT0329007.1"/>
    <property type="molecule type" value="Genomic_DNA"/>
</dbReference>
<sequence length="343" mass="38069">MSTVTFNAHMTEFAGLPVYEYRSPEGMAAQREWAGKQPNGRREMTDPLAMLAALRTPGSFAWRLRDSEGWEPGEGEFVRRYYERFCSEVPPESVSTLVIGNFEETMEVMEPEPIRDALVACAPRWTGLRSLFYADLTYDECEASWLEHGDLSALVTSFPSLERLGIRGTGSLSLPVDGHPALRSLTLQGGGLPADLARQVLAGDYPALEHLELWLGVENYGGDTSPEALAPLLNGEVHTGVRSLGLRNAEHTDMWVRALAEAPILERLEDLDLSMGTLTDEGARVLLDAPGFRKLRRLDLHRHFLSEEVEVHVRDAFTSVGVEVDLSERLNAERDGSYPSVTE</sequence>
<evidence type="ECO:0000313" key="1">
    <source>
        <dbReference type="EMBL" id="MDT0329007.1"/>
    </source>
</evidence>
<evidence type="ECO:0000313" key="2">
    <source>
        <dbReference type="Proteomes" id="UP001183390"/>
    </source>
</evidence>
<name>A0ABU2M8Z6_9ACTN</name>
<organism evidence="1 2">
    <name type="scientific">Nocardiopsis lambiniae</name>
    <dbReference type="NCBI Taxonomy" id="3075539"/>
    <lineage>
        <taxon>Bacteria</taxon>
        <taxon>Bacillati</taxon>
        <taxon>Actinomycetota</taxon>
        <taxon>Actinomycetes</taxon>
        <taxon>Streptosporangiales</taxon>
        <taxon>Nocardiopsidaceae</taxon>
        <taxon>Nocardiopsis</taxon>
    </lineage>
</organism>
<reference evidence="2" key="1">
    <citation type="submission" date="2023-07" db="EMBL/GenBank/DDBJ databases">
        <title>30 novel species of actinomycetes from the DSMZ collection.</title>
        <authorList>
            <person name="Nouioui I."/>
        </authorList>
    </citation>
    <scope>NUCLEOTIDE SEQUENCE [LARGE SCALE GENOMIC DNA]</scope>
    <source>
        <strain evidence="2">DSM 44743</strain>
    </source>
</reference>